<evidence type="ECO:0000256" key="2">
    <source>
        <dbReference type="ARBA" id="ARBA00009634"/>
    </source>
</evidence>
<dbReference type="Gene3D" id="3.40.50.10140">
    <property type="entry name" value="Toll/interleukin-1 receptor homology (TIR) domain"/>
    <property type="match status" value="1"/>
</dbReference>
<dbReference type="Pfam" id="PF01582">
    <property type="entry name" value="TIR"/>
    <property type="match status" value="1"/>
</dbReference>
<evidence type="ECO:0000256" key="9">
    <source>
        <dbReference type="ARBA" id="ARBA00023170"/>
    </source>
</evidence>
<evidence type="ECO:0000256" key="7">
    <source>
        <dbReference type="ARBA" id="ARBA00022989"/>
    </source>
</evidence>
<dbReference type="InterPro" id="IPR032675">
    <property type="entry name" value="LRR_dom_sf"/>
</dbReference>
<dbReference type="PROSITE" id="PS50104">
    <property type="entry name" value="TIR"/>
    <property type="match status" value="1"/>
</dbReference>
<keyword evidence="10" id="KW-0325">Glycoprotein</keyword>
<dbReference type="InterPro" id="IPR008197">
    <property type="entry name" value="WAP_dom"/>
</dbReference>
<evidence type="ECO:0000256" key="3">
    <source>
        <dbReference type="ARBA" id="ARBA00022614"/>
    </source>
</evidence>
<keyword evidence="4" id="KW-0812">Transmembrane</keyword>
<dbReference type="InParanoid" id="K1Q4E2"/>
<dbReference type="GO" id="GO:0005886">
    <property type="term" value="C:plasma membrane"/>
    <property type="evidence" value="ECO:0007669"/>
    <property type="project" value="TreeGrafter"/>
</dbReference>
<dbReference type="Gene3D" id="3.80.10.10">
    <property type="entry name" value="Ribonuclease Inhibitor"/>
    <property type="match status" value="3"/>
</dbReference>
<keyword evidence="9" id="KW-0675">Receptor</keyword>
<name>K1Q4E2_MAGGI</name>
<dbReference type="InterPro" id="IPR035897">
    <property type="entry name" value="Toll_tir_struct_dom_sf"/>
</dbReference>
<comment type="similarity">
    <text evidence="2">Belongs to the Toll-like receptor family.</text>
</comment>
<keyword evidence="3" id="KW-0433">Leucine-rich repeat</keyword>
<protein>
    <submittedName>
        <fullName evidence="11">Protein toll</fullName>
    </submittedName>
</protein>
<dbReference type="SMART" id="SM00369">
    <property type="entry name" value="LRR_TYP"/>
    <property type="match status" value="3"/>
</dbReference>
<evidence type="ECO:0000256" key="5">
    <source>
        <dbReference type="ARBA" id="ARBA00022729"/>
    </source>
</evidence>
<dbReference type="Pfam" id="PF13855">
    <property type="entry name" value="LRR_8"/>
    <property type="match status" value="2"/>
</dbReference>
<evidence type="ECO:0000256" key="1">
    <source>
        <dbReference type="ARBA" id="ARBA00004479"/>
    </source>
</evidence>
<dbReference type="GO" id="GO:0005576">
    <property type="term" value="C:extracellular region"/>
    <property type="evidence" value="ECO:0007669"/>
    <property type="project" value="InterPro"/>
</dbReference>
<dbReference type="PANTHER" id="PTHR24365">
    <property type="entry name" value="TOLL-LIKE RECEPTOR"/>
    <property type="match status" value="1"/>
</dbReference>
<accession>K1Q4E2</accession>
<evidence type="ECO:0000313" key="11">
    <source>
        <dbReference type="EMBL" id="EKC28748.1"/>
    </source>
</evidence>
<dbReference type="InterPro" id="IPR003591">
    <property type="entry name" value="Leu-rich_rpt_typical-subtyp"/>
</dbReference>
<dbReference type="SUPFAM" id="SSF57256">
    <property type="entry name" value="Elafin-like"/>
    <property type="match status" value="1"/>
</dbReference>
<dbReference type="EMBL" id="JH817954">
    <property type="protein sequence ID" value="EKC28748.1"/>
    <property type="molecule type" value="Genomic_DNA"/>
</dbReference>
<dbReference type="GO" id="GO:0007165">
    <property type="term" value="P:signal transduction"/>
    <property type="evidence" value="ECO:0007669"/>
    <property type="project" value="InterPro"/>
</dbReference>
<dbReference type="SUPFAM" id="SSF52058">
    <property type="entry name" value="L domain-like"/>
    <property type="match status" value="1"/>
</dbReference>
<evidence type="ECO:0000256" key="4">
    <source>
        <dbReference type="ARBA" id="ARBA00022692"/>
    </source>
</evidence>
<evidence type="ECO:0000256" key="8">
    <source>
        <dbReference type="ARBA" id="ARBA00023136"/>
    </source>
</evidence>
<keyword evidence="8" id="KW-0472">Membrane</keyword>
<dbReference type="InterPro" id="IPR000483">
    <property type="entry name" value="Cys-rich_flank_reg_C"/>
</dbReference>
<dbReference type="SUPFAM" id="SSF52200">
    <property type="entry name" value="Toll/Interleukin receptor TIR domain"/>
    <property type="match status" value="1"/>
</dbReference>
<dbReference type="AlphaFoldDB" id="K1Q4E2"/>
<dbReference type="HOGENOM" id="CLU_387474_0_0_1"/>
<comment type="subcellular location">
    <subcellularLocation>
        <location evidence="1">Membrane</location>
        <topology evidence="1">Single-pass type I membrane protein</topology>
    </subcellularLocation>
</comment>
<dbReference type="InterPro" id="IPR000157">
    <property type="entry name" value="TIR_dom"/>
</dbReference>
<keyword evidence="6" id="KW-0677">Repeat</keyword>
<proteinExistence type="inferred from homology"/>
<dbReference type="GO" id="GO:0038023">
    <property type="term" value="F:signaling receptor activity"/>
    <property type="evidence" value="ECO:0007669"/>
    <property type="project" value="TreeGrafter"/>
</dbReference>
<dbReference type="GO" id="GO:0030414">
    <property type="term" value="F:peptidase inhibitor activity"/>
    <property type="evidence" value="ECO:0007669"/>
    <property type="project" value="InterPro"/>
</dbReference>
<keyword evidence="5" id="KW-0732">Signal</keyword>
<dbReference type="SMART" id="SM00082">
    <property type="entry name" value="LRRCT"/>
    <property type="match status" value="2"/>
</dbReference>
<dbReference type="InterPro" id="IPR001611">
    <property type="entry name" value="Leu-rich_rpt"/>
</dbReference>
<dbReference type="PANTHER" id="PTHR24365:SF541">
    <property type="entry name" value="PROTEIN TOLL-RELATED"/>
    <property type="match status" value="1"/>
</dbReference>
<evidence type="ECO:0000256" key="10">
    <source>
        <dbReference type="ARBA" id="ARBA00023180"/>
    </source>
</evidence>
<reference evidence="11" key="1">
    <citation type="journal article" date="2012" name="Nature">
        <title>The oyster genome reveals stress adaptation and complexity of shell formation.</title>
        <authorList>
            <person name="Zhang G."/>
            <person name="Fang X."/>
            <person name="Guo X."/>
            <person name="Li L."/>
            <person name="Luo R."/>
            <person name="Xu F."/>
            <person name="Yang P."/>
            <person name="Zhang L."/>
            <person name="Wang X."/>
            <person name="Qi H."/>
            <person name="Xiong Z."/>
            <person name="Que H."/>
            <person name="Xie Y."/>
            <person name="Holland P.W."/>
            <person name="Paps J."/>
            <person name="Zhu Y."/>
            <person name="Wu F."/>
            <person name="Chen Y."/>
            <person name="Wang J."/>
            <person name="Peng C."/>
            <person name="Meng J."/>
            <person name="Yang L."/>
            <person name="Liu J."/>
            <person name="Wen B."/>
            <person name="Zhang N."/>
            <person name="Huang Z."/>
            <person name="Zhu Q."/>
            <person name="Feng Y."/>
            <person name="Mount A."/>
            <person name="Hedgecock D."/>
            <person name="Xu Z."/>
            <person name="Liu Y."/>
            <person name="Domazet-Loso T."/>
            <person name="Du Y."/>
            <person name="Sun X."/>
            <person name="Zhang S."/>
            <person name="Liu B."/>
            <person name="Cheng P."/>
            <person name="Jiang X."/>
            <person name="Li J."/>
            <person name="Fan D."/>
            <person name="Wang W."/>
            <person name="Fu W."/>
            <person name="Wang T."/>
            <person name="Wang B."/>
            <person name="Zhang J."/>
            <person name="Peng Z."/>
            <person name="Li Y."/>
            <person name="Li N."/>
            <person name="Wang J."/>
            <person name="Chen M."/>
            <person name="He Y."/>
            <person name="Tan F."/>
            <person name="Song X."/>
            <person name="Zheng Q."/>
            <person name="Huang R."/>
            <person name="Yang H."/>
            <person name="Du X."/>
            <person name="Chen L."/>
            <person name="Yang M."/>
            <person name="Gaffney P.M."/>
            <person name="Wang S."/>
            <person name="Luo L."/>
            <person name="She Z."/>
            <person name="Ming Y."/>
            <person name="Huang W."/>
            <person name="Zhang S."/>
            <person name="Huang B."/>
            <person name="Zhang Y."/>
            <person name="Qu T."/>
            <person name="Ni P."/>
            <person name="Miao G."/>
            <person name="Wang J."/>
            <person name="Wang Q."/>
            <person name="Steinberg C.E."/>
            <person name="Wang H."/>
            <person name="Li N."/>
            <person name="Qian L."/>
            <person name="Zhang G."/>
            <person name="Li Y."/>
            <person name="Yang H."/>
            <person name="Liu X."/>
            <person name="Wang J."/>
            <person name="Yin Y."/>
            <person name="Wang J."/>
        </authorList>
    </citation>
    <scope>NUCLEOTIDE SEQUENCE [LARGE SCALE GENOMIC DNA]</scope>
    <source>
        <strain evidence="11">05x7-T-G4-1.051#20</strain>
    </source>
</reference>
<evidence type="ECO:0000256" key="6">
    <source>
        <dbReference type="ARBA" id="ARBA00022737"/>
    </source>
</evidence>
<dbReference type="InterPro" id="IPR036645">
    <property type="entry name" value="Elafin-like_sf"/>
</dbReference>
<organism evidence="11">
    <name type="scientific">Magallana gigas</name>
    <name type="common">Pacific oyster</name>
    <name type="synonym">Crassostrea gigas</name>
    <dbReference type="NCBI Taxonomy" id="29159"/>
    <lineage>
        <taxon>Eukaryota</taxon>
        <taxon>Metazoa</taxon>
        <taxon>Spiralia</taxon>
        <taxon>Lophotrochozoa</taxon>
        <taxon>Mollusca</taxon>
        <taxon>Bivalvia</taxon>
        <taxon>Autobranchia</taxon>
        <taxon>Pteriomorphia</taxon>
        <taxon>Ostreida</taxon>
        <taxon>Ostreoidea</taxon>
        <taxon>Ostreidae</taxon>
        <taxon>Magallana</taxon>
    </lineage>
</organism>
<dbReference type="SMART" id="SM00255">
    <property type="entry name" value="TIR"/>
    <property type="match status" value="1"/>
</dbReference>
<gene>
    <name evidence="11" type="ORF">CGI_10005421</name>
</gene>
<keyword evidence="7" id="KW-1133">Transmembrane helix</keyword>
<dbReference type="Pfam" id="PF00095">
    <property type="entry name" value="WAP"/>
    <property type="match status" value="1"/>
</dbReference>
<dbReference type="PRINTS" id="PR01537">
    <property type="entry name" value="INTRLKN1R1F"/>
</dbReference>
<sequence length="728" mass="82976">MNKLVIFCALVGSCIAGDYSTHTDGYGVGGHSGYGNVGHGYGQVGGGVLGGGGGGLLGGGPVGGVGGPGGVGGVIGGGTGGLFPAAGFPKYGTCPFGFNPLELGPYCSNDEHCHGVQKCCYVPGNGNNISVLSPFLLEYKRGLESFNIANNRLERIEDGTFEYLDNVKVIELQFNNISFIGPDAFSRNLRVLQTVNVSHNALTYKEPWPFIPETDPTDGEDLVFDLEYNHISEFRNSPNWTYDLVSPFEYDVKLSFNNITNIHIDDVVHIYNPGFQGNTLVEYLSFKINASENPFFCDCNVYPFASYLRDSLFYFYRVDEFRYRCNSPDSLSQEDFLHDIPLEQFVCNVTENCPDGCICQERPYYGYLHVNCSFMYGSNQQPMNTLPLTLPTSKNGKISLHLDGHYIALLEQRDYLPQLVNLTLSFNKLVHIDPKALMSMSDRQYLDLSHNYLKYVPKEIQYFKTDKVRIGSNRFECNCNMTWMAQWLNLDSNAPAYNAQCEYDDGSERYFIRDITDSLLKCSFENLIIIISVVVGILIAIIIGAVVTARRCPYETKVLMFRLFGVHPADKYRVDLEEPHQYDIYVSHYEHDLQARQWVKSKFLRKLEENQKRKFKVFYFERDLNAGTDMYDELVTHMKQCRRIVFILTNDFFNDEKNIFEADQAEIEHRASDNLHGRVIYLLWNESVREKIKLDPWKSRMEGKRVLCPDDKFFWSKMRYELPIKGVP</sequence>